<dbReference type="Proteomes" id="UP000274131">
    <property type="component" value="Unassembled WGS sequence"/>
</dbReference>
<evidence type="ECO:0000313" key="1">
    <source>
        <dbReference type="EMBL" id="VDD85519.1"/>
    </source>
</evidence>
<proteinExistence type="predicted"/>
<name>A0A3P6IFZ4_ENTVE</name>
<keyword evidence="2" id="KW-1185">Reference proteome</keyword>
<evidence type="ECO:0000313" key="2">
    <source>
        <dbReference type="Proteomes" id="UP000274131"/>
    </source>
</evidence>
<dbReference type="EMBL" id="UXUI01001963">
    <property type="protein sequence ID" value="VDD85519.1"/>
    <property type="molecule type" value="Genomic_DNA"/>
</dbReference>
<organism evidence="1 2">
    <name type="scientific">Enterobius vermicularis</name>
    <name type="common">Human pinworm</name>
    <dbReference type="NCBI Taxonomy" id="51028"/>
    <lineage>
        <taxon>Eukaryota</taxon>
        <taxon>Metazoa</taxon>
        <taxon>Ecdysozoa</taxon>
        <taxon>Nematoda</taxon>
        <taxon>Chromadorea</taxon>
        <taxon>Rhabditida</taxon>
        <taxon>Spirurina</taxon>
        <taxon>Oxyuridomorpha</taxon>
        <taxon>Oxyuroidea</taxon>
        <taxon>Oxyuridae</taxon>
        <taxon>Enterobius</taxon>
    </lineage>
</organism>
<reference evidence="1 2" key="1">
    <citation type="submission" date="2018-10" db="EMBL/GenBank/DDBJ databases">
        <authorList>
            <consortium name="Pathogen Informatics"/>
        </authorList>
    </citation>
    <scope>NUCLEOTIDE SEQUENCE [LARGE SCALE GENOMIC DNA]</scope>
</reference>
<dbReference type="AlphaFoldDB" id="A0A3P6IFZ4"/>
<protein>
    <submittedName>
        <fullName evidence="1">Uncharacterized protein</fullName>
    </submittedName>
</protein>
<sequence>MNSAKKGKKSIDFFFFVLEDPATKAAKTSALYKKKEEDKEKKYLGKLSYSLEYDFDKNAFPIMTTPGCRNQTDRTTLCNSEWGVKSTTTLLTQMTFL</sequence>
<accession>A0A3P6IFZ4</accession>
<gene>
    <name evidence="1" type="ORF">EVEC_LOCUS662</name>
</gene>